<dbReference type="EMBL" id="UASO01000004">
    <property type="protein sequence ID" value="SQC20354.1"/>
    <property type="molecule type" value="Genomic_DNA"/>
</dbReference>
<evidence type="ECO:0000256" key="1">
    <source>
        <dbReference type="SAM" id="MobiDB-lite"/>
    </source>
</evidence>
<accession>A0A2X3D6W4</accession>
<sequence length="761" mass="81742">MGGGGKGSKKVTVGYRYSWDIQAGIGRGPVNEIVAISADKKTVFAGTPGQVAGNTSLYIDKPNLFGGEDTGGEGGIQGTLEVMMGGPDQVPSPSLLTLLTGLVPGFRGLVTTFFSGLVSCYSASPKPWSYRVRRTTQGWDGPVWYPEKALILLQNTEGQLDDEADLTAEQIANLRAIHAMNPAHILVECALNRDWGRGLVLGDLNIDSYRIAADRLYDEGFGLCFRYNRQDDLNTFVQQVLDHIGAAQYGDLSTGKLTLKLLRDDYDPNTLPLFTYDNGIVGVQDDDSTSADAAPNEIVVTYRDPVTNSEGEVRAQNLGAIQNVGLISESVEYKAVPTHALGARLAQRDLETRAAGLTRLIINFDRRGGVLTPAGVFRISLPERNIGNMVMRVGKIEEQDTGELKVTAIQDVFGMPSTSYSSGEQGSTWSPPDKTARPVTDSQLLELPYIVLAATVGPAELAAIPPEAGYLGVMASAPSSASINYLLQTRADGVNWRGNLNGDWTPAVTLTQPAGRFDTTFKASLTMLPAVGAGAIIGDEIVRIDAADLATGTLTVGRGCADTLPAGHLAGAQLRFFQDAIESDGLEYLEGETVDVRLLTRTAQETLAAGAAPVNHLTLQARQAKPYLPANIRLNDEPYPLVAEPAAEYILTWSHRDRQLQADRLIDYLDSSIGPESGVVYVITLVRPDTGDIVWTTNTVEATLTLPYSSAISPLNRVHTVSIEARRGDIASLSNWIITLPTGHYVEPTPEPEPQPEEPAA</sequence>
<evidence type="ECO:0008006" key="4">
    <source>
        <dbReference type="Google" id="ProtNLM"/>
    </source>
</evidence>
<feature type="compositionally biased region" description="Polar residues" evidence="1">
    <location>
        <begin position="417"/>
        <end position="430"/>
    </location>
</feature>
<evidence type="ECO:0000313" key="2">
    <source>
        <dbReference type="EMBL" id="SQC20354.1"/>
    </source>
</evidence>
<organism evidence="2 3">
    <name type="scientific">Klebsiella pneumoniae</name>
    <dbReference type="NCBI Taxonomy" id="573"/>
    <lineage>
        <taxon>Bacteria</taxon>
        <taxon>Pseudomonadati</taxon>
        <taxon>Pseudomonadota</taxon>
        <taxon>Gammaproteobacteria</taxon>
        <taxon>Enterobacterales</taxon>
        <taxon>Enterobacteriaceae</taxon>
        <taxon>Klebsiella/Raoultella group</taxon>
        <taxon>Klebsiella</taxon>
        <taxon>Klebsiella pneumoniae complex</taxon>
    </lineage>
</organism>
<protein>
    <recommendedName>
        <fullName evidence="4">Tip attachment protein J domain-containing protein</fullName>
    </recommendedName>
</protein>
<gene>
    <name evidence="2" type="ORF">NCTC9645_01543</name>
</gene>
<reference evidence="2 3" key="1">
    <citation type="submission" date="2018-06" db="EMBL/GenBank/DDBJ databases">
        <authorList>
            <consortium name="Pathogen Informatics"/>
            <person name="Doyle S."/>
        </authorList>
    </citation>
    <scope>NUCLEOTIDE SEQUENCE [LARGE SCALE GENOMIC DNA]</scope>
    <source>
        <strain evidence="2 3">NCTC9645</strain>
    </source>
</reference>
<dbReference type="AlphaFoldDB" id="A0A2X3D6W4"/>
<dbReference type="Proteomes" id="UP000250675">
    <property type="component" value="Unassembled WGS sequence"/>
</dbReference>
<feature type="region of interest" description="Disordered" evidence="1">
    <location>
        <begin position="417"/>
        <end position="437"/>
    </location>
</feature>
<name>A0A2X3D6W4_KLEPN</name>
<proteinExistence type="predicted"/>
<evidence type="ECO:0000313" key="3">
    <source>
        <dbReference type="Proteomes" id="UP000250675"/>
    </source>
</evidence>